<proteinExistence type="predicted"/>
<evidence type="ECO:0000256" key="1">
    <source>
        <dbReference type="ARBA" id="ARBA00004328"/>
    </source>
</evidence>
<keyword evidence="2" id="KW-0946">Virion</keyword>
<comment type="subcellular location">
    <subcellularLocation>
        <location evidence="1">Virion</location>
    </subcellularLocation>
</comment>
<dbReference type="GO" id="GO:0044423">
    <property type="term" value="C:virion component"/>
    <property type="evidence" value="ECO:0007669"/>
    <property type="project" value="UniProtKB-KW"/>
</dbReference>
<evidence type="ECO:0000313" key="3">
    <source>
        <dbReference type="EMBL" id="CCD83217.1"/>
    </source>
</evidence>
<dbReference type="Proteomes" id="UP000144311">
    <property type="component" value="Segment"/>
</dbReference>
<dbReference type="Pfam" id="PF06138">
    <property type="entry name" value="Chordopox_E11"/>
    <property type="match status" value="1"/>
</dbReference>
<dbReference type="InterPro" id="IPR009201">
    <property type="entry name" value="Virion_core"/>
</dbReference>
<protein>
    <submittedName>
        <fullName evidence="3">Conserved hypothetical pox protein</fullName>
    </submittedName>
</protein>
<evidence type="ECO:0000313" key="4">
    <source>
        <dbReference type="Proteomes" id="UP000144311"/>
    </source>
</evidence>
<accession>U3UB94</accession>
<evidence type="ECO:0000256" key="2">
    <source>
        <dbReference type="ARBA" id="ARBA00022844"/>
    </source>
</evidence>
<gene>
    <name evidence="3" type="primary">E11L</name>
    <name evidence="3" type="ORF">SQPV_0340</name>
</gene>
<sequence>MIELINVFLTTDAGRVCLSSPRDRCNCDAQPCECSPNAHLRALEHFLGELDAYIDVRRSTFYAALRDRDIFVYRCERGAPVLEENEFFVFDRRFAFVEDDPRLAERKVSAVVFLVTETLDACVVPREGVAVSAVASNHRYYDGMF</sequence>
<dbReference type="GeneID" id="18158360"/>
<organism evidence="3 4">
    <name type="scientific">Squirrelpox virus</name>
    <dbReference type="NCBI Taxonomy" id="240426"/>
    <lineage>
        <taxon>Viruses</taxon>
        <taxon>Varidnaviria</taxon>
        <taxon>Bamfordvirae</taxon>
        <taxon>Nucleocytoviricota</taxon>
        <taxon>Pokkesviricetes</taxon>
        <taxon>Chitovirales</taxon>
        <taxon>Poxviridae</taxon>
        <taxon>Chordopoxvirinae</taxon>
        <taxon>Sciuripoxvirus</taxon>
        <taxon>Sciuripoxvirus squirrelpox</taxon>
    </lineage>
</organism>
<reference evidence="3 4" key="2">
    <citation type="submission" date="2013-10" db="EMBL/GenBank/DDBJ databases">
        <title>The genome of epidemic Squirrel Poxvirus reveals novel virulence genes.</title>
        <authorList>
            <person name="Darby A.C."/>
            <person name="McInnes C.J."/>
            <person name="Kjaer K.H."/>
            <person name="Wood A.R."/>
            <person name="Hughes M."/>
            <person name="Martensen P.M."/>
            <person name="Radford A.D."/>
            <person name="Hall N."/>
            <person name="Chantrey J."/>
        </authorList>
    </citation>
    <scope>NUCLEOTIDE SEQUENCE [LARGE SCALE GENOMIC DNA]</scope>
    <source>
        <strain evidence="3">Red squirrel UK</strain>
    </source>
</reference>
<dbReference type="OrthoDB" id="16740at10239"/>
<keyword evidence="4" id="KW-1185">Reference proteome</keyword>
<name>U3UB94_9POXV</name>
<reference evidence="3 4" key="1">
    <citation type="submission" date="2011-10" db="EMBL/GenBank/DDBJ databases">
        <authorList>
            <person name="Darby A."/>
        </authorList>
    </citation>
    <scope>NUCLEOTIDE SEQUENCE [LARGE SCALE GENOMIC DNA]</scope>
    <source>
        <strain evidence="3">Red squirrel UK</strain>
    </source>
</reference>
<dbReference type="RefSeq" id="YP_008658459.1">
    <property type="nucleotide sequence ID" value="NC_022563.1"/>
</dbReference>
<dbReference type="EMBL" id="HE601899">
    <property type="protein sequence ID" value="CCD83217.1"/>
    <property type="molecule type" value="Genomic_DNA"/>
</dbReference>
<dbReference type="KEGG" id="vg:18158360"/>